<dbReference type="PANTHER" id="PTHR42756">
    <property type="entry name" value="TRANSCRIPTIONAL REGULATOR, MARR"/>
    <property type="match status" value="1"/>
</dbReference>
<name>A0ABV6DQ68_9BACL</name>
<evidence type="ECO:0000259" key="4">
    <source>
        <dbReference type="PROSITE" id="PS50995"/>
    </source>
</evidence>
<keyword evidence="6" id="KW-1185">Reference proteome</keyword>
<gene>
    <name evidence="5" type="ORF">ACFFK0_20490</name>
</gene>
<dbReference type="Gene3D" id="1.10.10.10">
    <property type="entry name" value="Winged helix-like DNA-binding domain superfamily/Winged helix DNA-binding domain"/>
    <property type="match status" value="1"/>
</dbReference>
<evidence type="ECO:0000256" key="3">
    <source>
        <dbReference type="ARBA" id="ARBA00023163"/>
    </source>
</evidence>
<evidence type="ECO:0000256" key="1">
    <source>
        <dbReference type="ARBA" id="ARBA00023015"/>
    </source>
</evidence>
<protein>
    <submittedName>
        <fullName evidence="5">MarR family winged helix-turn-helix transcriptional regulator</fullName>
    </submittedName>
</protein>
<keyword evidence="3" id="KW-0804">Transcription</keyword>
<dbReference type="EMBL" id="JBHLWN010000077">
    <property type="protein sequence ID" value="MFC0214789.1"/>
    <property type="molecule type" value="Genomic_DNA"/>
</dbReference>
<proteinExistence type="predicted"/>
<evidence type="ECO:0000313" key="6">
    <source>
        <dbReference type="Proteomes" id="UP001589776"/>
    </source>
</evidence>
<dbReference type="SUPFAM" id="SSF46785">
    <property type="entry name" value="Winged helix' DNA-binding domain"/>
    <property type="match status" value="1"/>
</dbReference>
<feature type="domain" description="HTH marR-type" evidence="4">
    <location>
        <begin position="15"/>
        <end position="151"/>
    </location>
</feature>
<evidence type="ECO:0000313" key="5">
    <source>
        <dbReference type="EMBL" id="MFC0214789.1"/>
    </source>
</evidence>
<reference evidence="5 6" key="1">
    <citation type="submission" date="2024-09" db="EMBL/GenBank/DDBJ databases">
        <authorList>
            <person name="Sun Q."/>
            <person name="Mori K."/>
        </authorList>
    </citation>
    <scope>NUCLEOTIDE SEQUENCE [LARGE SCALE GENOMIC DNA]</scope>
    <source>
        <strain evidence="5 6">CCM 7759</strain>
    </source>
</reference>
<dbReference type="PANTHER" id="PTHR42756:SF1">
    <property type="entry name" value="TRANSCRIPTIONAL REPRESSOR OF EMRAB OPERON"/>
    <property type="match status" value="1"/>
</dbReference>
<comment type="caution">
    <text evidence="5">The sequence shown here is derived from an EMBL/GenBank/DDBJ whole genome shotgun (WGS) entry which is preliminary data.</text>
</comment>
<evidence type="ECO:0000256" key="2">
    <source>
        <dbReference type="ARBA" id="ARBA00023125"/>
    </source>
</evidence>
<dbReference type="SMART" id="SM00347">
    <property type="entry name" value="HTH_MARR"/>
    <property type="match status" value="1"/>
</dbReference>
<organism evidence="5 6">
    <name type="scientific">Paenibacillus chartarius</name>
    <dbReference type="NCBI Taxonomy" id="747481"/>
    <lineage>
        <taxon>Bacteria</taxon>
        <taxon>Bacillati</taxon>
        <taxon>Bacillota</taxon>
        <taxon>Bacilli</taxon>
        <taxon>Bacillales</taxon>
        <taxon>Paenibacillaceae</taxon>
        <taxon>Paenibacillus</taxon>
    </lineage>
</organism>
<dbReference type="InterPro" id="IPR036390">
    <property type="entry name" value="WH_DNA-bd_sf"/>
</dbReference>
<dbReference type="Proteomes" id="UP001589776">
    <property type="component" value="Unassembled WGS sequence"/>
</dbReference>
<dbReference type="RefSeq" id="WP_377472202.1">
    <property type="nucleotide sequence ID" value="NZ_JBHLWN010000077.1"/>
</dbReference>
<accession>A0ABV6DQ68</accession>
<dbReference type="PRINTS" id="PR00598">
    <property type="entry name" value="HTHMARR"/>
</dbReference>
<dbReference type="InterPro" id="IPR036388">
    <property type="entry name" value="WH-like_DNA-bd_sf"/>
</dbReference>
<dbReference type="InterPro" id="IPR000835">
    <property type="entry name" value="HTH_MarR-typ"/>
</dbReference>
<dbReference type="PROSITE" id="PS50995">
    <property type="entry name" value="HTH_MARR_2"/>
    <property type="match status" value="1"/>
</dbReference>
<sequence length="157" mass="17295">MNESIASNSQATPLAGQVMEMLIKTTHRLHLQFESHLATYDIPEYLTGPRLRFLVTVSEAGKIRMSDMAVKCGIAPRTVTQFVDALEQEKLLVRVTDPYDRRATLLQLTDTAAPLIAKARAAMSESAEKVLAALPAEERSQLFEILHKLAATSTTAE</sequence>
<dbReference type="Pfam" id="PF01047">
    <property type="entry name" value="MarR"/>
    <property type="match status" value="1"/>
</dbReference>
<keyword evidence="2" id="KW-0238">DNA-binding</keyword>
<keyword evidence="1" id="KW-0805">Transcription regulation</keyword>